<evidence type="ECO:0000313" key="1">
    <source>
        <dbReference type="EMBL" id="OMP04084.1"/>
    </source>
</evidence>
<name>A0A1R3KAJ4_9ROSI</name>
<dbReference type="EMBL" id="AWUE01014312">
    <property type="protein sequence ID" value="OMP04084.1"/>
    <property type="molecule type" value="Genomic_DNA"/>
</dbReference>
<evidence type="ECO:0000313" key="2">
    <source>
        <dbReference type="Proteomes" id="UP000187203"/>
    </source>
</evidence>
<protein>
    <submittedName>
        <fullName evidence="1">Uncharacterized protein</fullName>
    </submittedName>
</protein>
<dbReference type="Proteomes" id="UP000187203">
    <property type="component" value="Unassembled WGS sequence"/>
</dbReference>
<keyword evidence="2" id="KW-1185">Reference proteome</keyword>
<sequence length="48" mass="5397">MSQAAHTRTEISAFPIKVIHCLMLLTFGVEAKKRVEEGWGRTVVRVAE</sequence>
<dbReference type="AlphaFoldDB" id="A0A1R3KAJ4"/>
<accession>A0A1R3KAJ4</accession>
<reference evidence="2" key="1">
    <citation type="submission" date="2013-09" db="EMBL/GenBank/DDBJ databases">
        <title>Corchorus olitorius genome sequencing.</title>
        <authorList>
            <person name="Alam M."/>
            <person name="Haque M.S."/>
            <person name="Islam M.S."/>
            <person name="Emdad E.M."/>
            <person name="Islam M.M."/>
            <person name="Ahmed B."/>
            <person name="Halim A."/>
            <person name="Hossen Q.M.M."/>
            <person name="Hossain M.Z."/>
            <person name="Ahmed R."/>
            <person name="Khan M.M."/>
            <person name="Islam R."/>
            <person name="Rashid M.M."/>
            <person name="Khan S.A."/>
            <person name="Rahman M.S."/>
            <person name="Alam M."/>
            <person name="Yahiya A.S."/>
            <person name="Khan M.S."/>
            <person name="Azam M.S."/>
            <person name="Haque T."/>
            <person name="Lashkar M.Z.H."/>
            <person name="Akhand A.I."/>
            <person name="Morshed G."/>
            <person name="Roy S."/>
            <person name="Uddin K.S."/>
            <person name="Rabeya T."/>
            <person name="Hossain A.S."/>
            <person name="Chowdhury A."/>
            <person name="Snigdha A.R."/>
            <person name="Mortoza M.S."/>
            <person name="Matin S.A."/>
            <person name="Hoque S.M.E."/>
            <person name="Islam M.K."/>
            <person name="Roy D.K."/>
            <person name="Haider R."/>
            <person name="Moosa M.M."/>
            <person name="Elias S.M."/>
            <person name="Hasan A.M."/>
            <person name="Jahan S."/>
            <person name="Shafiuddin M."/>
            <person name="Mahmood N."/>
            <person name="Shommy N.S."/>
        </authorList>
    </citation>
    <scope>NUCLEOTIDE SEQUENCE [LARGE SCALE GENOMIC DNA]</scope>
    <source>
        <strain evidence="2">cv. O-4</strain>
    </source>
</reference>
<gene>
    <name evidence="1" type="ORF">COLO4_09969</name>
</gene>
<proteinExistence type="predicted"/>
<comment type="caution">
    <text evidence="1">The sequence shown here is derived from an EMBL/GenBank/DDBJ whole genome shotgun (WGS) entry which is preliminary data.</text>
</comment>
<organism evidence="1 2">
    <name type="scientific">Corchorus olitorius</name>
    <dbReference type="NCBI Taxonomy" id="93759"/>
    <lineage>
        <taxon>Eukaryota</taxon>
        <taxon>Viridiplantae</taxon>
        <taxon>Streptophyta</taxon>
        <taxon>Embryophyta</taxon>
        <taxon>Tracheophyta</taxon>
        <taxon>Spermatophyta</taxon>
        <taxon>Magnoliopsida</taxon>
        <taxon>eudicotyledons</taxon>
        <taxon>Gunneridae</taxon>
        <taxon>Pentapetalae</taxon>
        <taxon>rosids</taxon>
        <taxon>malvids</taxon>
        <taxon>Malvales</taxon>
        <taxon>Malvaceae</taxon>
        <taxon>Grewioideae</taxon>
        <taxon>Apeibeae</taxon>
        <taxon>Corchorus</taxon>
    </lineage>
</organism>